<evidence type="ECO:0000313" key="1">
    <source>
        <dbReference type="EMBL" id="OHB09292.1"/>
    </source>
</evidence>
<organism evidence="1 2">
    <name type="scientific">Candidatus Zambryskibacteria bacterium RIFCSPLOWO2_02_FULL_39_14</name>
    <dbReference type="NCBI Taxonomy" id="1802769"/>
    <lineage>
        <taxon>Bacteria</taxon>
        <taxon>Candidatus Zambryskiibacteriota</taxon>
    </lineage>
</organism>
<evidence type="ECO:0000313" key="2">
    <source>
        <dbReference type="Proteomes" id="UP000177096"/>
    </source>
</evidence>
<evidence type="ECO:0008006" key="3">
    <source>
        <dbReference type="Google" id="ProtNLM"/>
    </source>
</evidence>
<gene>
    <name evidence="1" type="ORF">A3I86_02170</name>
</gene>
<protein>
    <recommendedName>
        <fullName evidence="3">Methyltransferase FkbM domain-containing protein</fullName>
    </recommendedName>
</protein>
<proteinExistence type="predicted"/>
<sequence>MIPKVIKEIVKYFYYPTKRFIGDTIRKGKINYLQRINYTDLDFYYKNIYSQHGEDGILAEIIKRLGIDSGWVVEFGAWDGKKFSNTFNLVTQGFQAVYIEGDQEKYNELKKTADEYKNIHPIKTYIEESGVNSLDNVLENTKCPKDFDVLSIDIDSNDYQIWQCFKNYNPKIVVIEVNSSVALNVEAIYSKETRRVGTSFSSMLKLGNEKGYICVLHTGNMIFARNDLVYKIYRGQQERLYKHIKTTKYRR</sequence>
<dbReference type="AlphaFoldDB" id="A0A1G2UJE5"/>
<dbReference type="Proteomes" id="UP000177096">
    <property type="component" value="Unassembled WGS sequence"/>
</dbReference>
<name>A0A1G2UJE5_9BACT</name>
<accession>A0A1G2UJE5</accession>
<comment type="caution">
    <text evidence="1">The sequence shown here is derived from an EMBL/GenBank/DDBJ whole genome shotgun (WGS) entry which is preliminary data.</text>
</comment>
<reference evidence="1 2" key="1">
    <citation type="journal article" date="2016" name="Nat. Commun.">
        <title>Thousands of microbial genomes shed light on interconnected biogeochemical processes in an aquifer system.</title>
        <authorList>
            <person name="Anantharaman K."/>
            <person name="Brown C.T."/>
            <person name="Hug L.A."/>
            <person name="Sharon I."/>
            <person name="Castelle C.J."/>
            <person name="Probst A.J."/>
            <person name="Thomas B.C."/>
            <person name="Singh A."/>
            <person name="Wilkins M.J."/>
            <person name="Karaoz U."/>
            <person name="Brodie E.L."/>
            <person name="Williams K.H."/>
            <person name="Hubbard S.S."/>
            <person name="Banfield J.F."/>
        </authorList>
    </citation>
    <scope>NUCLEOTIDE SEQUENCE [LARGE SCALE GENOMIC DNA]</scope>
</reference>
<dbReference type="EMBL" id="MHWM01000007">
    <property type="protein sequence ID" value="OHB09292.1"/>
    <property type="molecule type" value="Genomic_DNA"/>
</dbReference>